<dbReference type="Proteomes" id="UP000265520">
    <property type="component" value="Unassembled WGS sequence"/>
</dbReference>
<reference evidence="1 2" key="1">
    <citation type="journal article" date="2018" name="Front. Plant Sci.">
        <title>Red Clover (Trifolium pratense) and Zigzag Clover (T. medium) - A Picture of Genomic Similarities and Differences.</title>
        <authorList>
            <person name="Dluhosova J."/>
            <person name="Istvanek J."/>
            <person name="Nedelnik J."/>
            <person name="Repkova J."/>
        </authorList>
    </citation>
    <scope>NUCLEOTIDE SEQUENCE [LARGE SCALE GENOMIC DNA]</scope>
    <source>
        <strain evidence="2">cv. 10/8</strain>
        <tissue evidence="1">Leaf</tissue>
    </source>
</reference>
<evidence type="ECO:0000313" key="2">
    <source>
        <dbReference type="Proteomes" id="UP000265520"/>
    </source>
</evidence>
<evidence type="ECO:0000313" key="1">
    <source>
        <dbReference type="EMBL" id="MCH98919.1"/>
    </source>
</evidence>
<dbReference type="PANTHER" id="PTHR46635:SF1">
    <property type="entry name" value="GLYCOSYL TRANSFERASE FAMILY 1 PROTEIN"/>
    <property type="match status" value="1"/>
</dbReference>
<accession>A0A392NI61</accession>
<dbReference type="PANTHER" id="PTHR46635">
    <property type="entry name" value="GLYCOSYL TRANSFERASE FAMILY 1 PROTEIN"/>
    <property type="match status" value="1"/>
</dbReference>
<protein>
    <submittedName>
        <fullName evidence="1">Group 1 family glycosyltransferase</fullName>
    </submittedName>
</protein>
<organism evidence="1 2">
    <name type="scientific">Trifolium medium</name>
    <dbReference type="NCBI Taxonomy" id="97028"/>
    <lineage>
        <taxon>Eukaryota</taxon>
        <taxon>Viridiplantae</taxon>
        <taxon>Streptophyta</taxon>
        <taxon>Embryophyta</taxon>
        <taxon>Tracheophyta</taxon>
        <taxon>Spermatophyta</taxon>
        <taxon>Magnoliopsida</taxon>
        <taxon>eudicotyledons</taxon>
        <taxon>Gunneridae</taxon>
        <taxon>Pentapetalae</taxon>
        <taxon>rosids</taxon>
        <taxon>fabids</taxon>
        <taxon>Fabales</taxon>
        <taxon>Fabaceae</taxon>
        <taxon>Papilionoideae</taxon>
        <taxon>50 kb inversion clade</taxon>
        <taxon>NPAAA clade</taxon>
        <taxon>Hologalegina</taxon>
        <taxon>IRL clade</taxon>
        <taxon>Trifolieae</taxon>
        <taxon>Trifolium</taxon>
    </lineage>
</organism>
<comment type="caution">
    <text evidence="1">The sequence shown here is derived from an EMBL/GenBank/DDBJ whole genome shotgun (WGS) entry which is preliminary data.</text>
</comment>
<keyword evidence="1" id="KW-0808">Transferase</keyword>
<feature type="non-terminal residue" evidence="1">
    <location>
        <position position="220"/>
    </location>
</feature>
<sequence>MGRRTAKNLMVSEAIDGYATLLQNILKLPSEVVPPKAVSEISPRVKEKWQWHLLEAVPNSTYQNRVLRSNTFLDTYEDRWNRSRKDRSSTAVTDNDSFVYMIWEEEKHIQMAITKKRIEDEELKDRTEQSHGTWEEVYRNAKKADRLKNDLHERDDGELERTGQPLCIYEPYFGEGSWPFLHQRSLYRGVSLSSKGKRPGKDDFDAPSRLPLLNSAYYRD</sequence>
<dbReference type="EMBL" id="LXQA010038869">
    <property type="protein sequence ID" value="MCH98919.1"/>
    <property type="molecule type" value="Genomic_DNA"/>
</dbReference>
<proteinExistence type="predicted"/>
<name>A0A392NI61_9FABA</name>
<dbReference type="GO" id="GO:0016740">
    <property type="term" value="F:transferase activity"/>
    <property type="evidence" value="ECO:0007669"/>
    <property type="project" value="UniProtKB-KW"/>
</dbReference>
<dbReference type="AlphaFoldDB" id="A0A392NI61"/>
<keyword evidence="2" id="KW-1185">Reference proteome</keyword>